<name>A0ABQ5AFE3_9ASTR</name>
<dbReference type="EMBL" id="BQNB010012195">
    <property type="protein sequence ID" value="GJT00452.1"/>
    <property type="molecule type" value="Genomic_DNA"/>
</dbReference>
<evidence type="ECO:0000256" key="1">
    <source>
        <dbReference type="SAM" id="MobiDB-lite"/>
    </source>
</evidence>
<accession>A0ABQ5AFE3</accession>
<gene>
    <name evidence="3" type="ORF">Tco_0821621</name>
</gene>
<protein>
    <submittedName>
        <fullName evidence="3">Uncharacterized protein</fullName>
    </submittedName>
</protein>
<sequence length="214" mass="23991">MCSITTLTTITTDRHREPPSPLIAIARIASLAHPCGGGAYESEGYGDGTWEVTEAESDRTVTTRTDNQEKDEKQSQNDKTGLGMEKTVKDKAKSKPESQSSQQKSQLVKVKVNPDKSKSQQIEEDSDELEYSRELFLGHYKLRILIEGCIFHTKERISSYFPLVACPVVAIVRVVIVVMIFGVVVVVDDVSLIFKLSLMIIGFLHRITLYYLIH</sequence>
<keyword evidence="4" id="KW-1185">Reference proteome</keyword>
<feature type="transmembrane region" description="Helical" evidence="2">
    <location>
        <begin position="192"/>
        <end position="213"/>
    </location>
</feature>
<evidence type="ECO:0000313" key="3">
    <source>
        <dbReference type="EMBL" id="GJT00452.1"/>
    </source>
</evidence>
<comment type="caution">
    <text evidence="3">The sequence shown here is derived from an EMBL/GenBank/DDBJ whole genome shotgun (WGS) entry which is preliminary data.</text>
</comment>
<keyword evidence="2" id="KW-1133">Transmembrane helix</keyword>
<feature type="compositionally biased region" description="Basic and acidic residues" evidence="1">
    <location>
        <begin position="86"/>
        <end position="96"/>
    </location>
</feature>
<reference evidence="3" key="1">
    <citation type="journal article" date="2022" name="Int. J. Mol. Sci.">
        <title>Draft Genome of Tanacetum Coccineum: Genomic Comparison of Closely Related Tanacetum-Family Plants.</title>
        <authorList>
            <person name="Yamashiro T."/>
            <person name="Shiraishi A."/>
            <person name="Nakayama K."/>
            <person name="Satake H."/>
        </authorList>
    </citation>
    <scope>NUCLEOTIDE SEQUENCE</scope>
</reference>
<keyword evidence="2" id="KW-0812">Transmembrane</keyword>
<dbReference type="Proteomes" id="UP001151760">
    <property type="component" value="Unassembled WGS sequence"/>
</dbReference>
<evidence type="ECO:0000256" key="2">
    <source>
        <dbReference type="SAM" id="Phobius"/>
    </source>
</evidence>
<feature type="region of interest" description="Disordered" evidence="1">
    <location>
        <begin position="51"/>
        <end position="125"/>
    </location>
</feature>
<reference evidence="3" key="2">
    <citation type="submission" date="2022-01" db="EMBL/GenBank/DDBJ databases">
        <authorList>
            <person name="Yamashiro T."/>
            <person name="Shiraishi A."/>
            <person name="Satake H."/>
            <person name="Nakayama K."/>
        </authorList>
    </citation>
    <scope>NUCLEOTIDE SEQUENCE</scope>
</reference>
<feature type="compositionally biased region" description="Low complexity" evidence="1">
    <location>
        <begin position="97"/>
        <end position="111"/>
    </location>
</feature>
<feature type="transmembrane region" description="Helical" evidence="2">
    <location>
        <begin position="160"/>
        <end position="186"/>
    </location>
</feature>
<feature type="compositionally biased region" description="Basic and acidic residues" evidence="1">
    <location>
        <begin position="56"/>
        <end position="76"/>
    </location>
</feature>
<organism evidence="3 4">
    <name type="scientific">Tanacetum coccineum</name>
    <dbReference type="NCBI Taxonomy" id="301880"/>
    <lineage>
        <taxon>Eukaryota</taxon>
        <taxon>Viridiplantae</taxon>
        <taxon>Streptophyta</taxon>
        <taxon>Embryophyta</taxon>
        <taxon>Tracheophyta</taxon>
        <taxon>Spermatophyta</taxon>
        <taxon>Magnoliopsida</taxon>
        <taxon>eudicotyledons</taxon>
        <taxon>Gunneridae</taxon>
        <taxon>Pentapetalae</taxon>
        <taxon>asterids</taxon>
        <taxon>campanulids</taxon>
        <taxon>Asterales</taxon>
        <taxon>Asteraceae</taxon>
        <taxon>Asteroideae</taxon>
        <taxon>Anthemideae</taxon>
        <taxon>Anthemidinae</taxon>
        <taxon>Tanacetum</taxon>
    </lineage>
</organism>
<evidence type="ECO:0000313" key="4">
    <source>
        <dbReference type="Proteomes" id="UP001151760"/>
    </source>
</evidence>
<proteinExistence type="predicted"/>
<keyword evidence="2" id="KW-0472">Membrane</keyword>